<dbReference type="AlphaFoldDB" id="A0A6G1C6Y1"/>
<keyword evidence="3" id="KW-1185">Reference proteome</keyword>
<evidence type="ECO:0000256" key="1">
    <source>
        <dbReference type="SAM" id="MobiDB-lite"/>
    </source>
</evidence>
<feature type="region of interest" description="Disordered" evidence="1">
    <location>
        <begin position="1"/>
        <end position="24"/>
    </location>
</feature>
<proteinExistence type="predicted"/>
<protein>
    <submittedName>
        <fullName evidence="2">Uncharacterized protein</fullName>
    </submittedName>
</protein>
<dbReference type="EMBL" id="SPHZ02000010">
    <property type="protein sequence ID" value="KAF0895989.1"/>
    <property type="molecule type" value="Genomic_DNA"/>
</dbReference>
<name>A0A6G1C6Y1_9ORYZ</name>
<evidence type="ECO:0000313" key="2">
    <source>
        <dbReference type="EMBL" id="KAF0895989.1"/>
    </source>
</evidence>
<organism evidence="2 3">
    <name type="scientific">Oryza meyeriana var. granulata</name>
    <dbReference type="NCBI Taxonomy" id="110450"/>
    <lineage>
        <taxon>Eukaryota</taxon>
        <taxon>Viridiplantae</taxon>
        <taxon>Streptophyta</taxon>
        <taxon>Embryophyta</taxon>
        <taxon>Tracheophyta</taxon>
        <taxon>Spermatophyta</taxon>
        <taxon>Magnoliopsida</taxon>
        <taxon>Liliopsida</taxon>
        <taxon>Poales</taxon>
        <taxon>Poaceae</taxon>
        <taxon>BOP clade</taxon>
        <taxon>Oryzoideae</taxon>
        <taxon>Oryzeae</taxon>
        <taxon>Oryzinae</taxon>
        <taxon>Oryza</taxon>
        <taxon>Oryza meyeriana</taxon>
    </lineage>
</organism>
<dbReference type="Proteomes" id="UP000479710">
    <property type="component" value="Unassembled WGS sequence"/>
</dbReference>
<comment type="caution">
    <text evidence="2">The sequence shown here is derived from an EMBL/GenBank/DDBJ whole genome shotgun (WGS) entry which is preliminary data.</text>
</comment>
<accession>A0A6G1C6Y1</accession>
<reference evidence="2 3" key="1">
    <citation type="submission" date="2019-11" db="EMBL/GenBank/DDBJ databases">
        <title>Whole genome sequence of Oryza granulata.</title>
        <authorList>
            <person name="Li W."/>
        </authorList>
    </citation>
    <scope>NUCLEOTIDE SEQUENCE [LARGE SCALE GENOMIC DNA]</scope>
    <source>
        <strain evidence="3">cv. Menghai</strain>
        <tissue evidence="2">Leaf</tissue>
    </source>
</reference>
<gene>
    <name evidence="2" type="ORF">E2562_018128</name>
</gene>
<sequence length="79" mass="8753">MRRRPLGSSLSVSNDQRARGPPTDFAIADQDRIKRSLYRFQTPQIRTALKEVEKASTDDPAAVSDAQSLTLYPGIVIAH</sequence>
<evidence type="ECO:0000313" key="3">
    <source>
        <dbReference type="Proteomes" id="UP000479710"/>
    </source>
</evidence>